<name>A0A4U0WI91_9PEZI</name>
<feature type="compositionally biased region" description="Low complexity" evidence="1">
    <location>
        <begin position="31"/>
        <end position="44"/>
    </location>
</feature>
<dbReference type="AlphaFoldDB" id="A0A4U0WI91"/>
<comment type="caution">
    <text evidence="2">The sequence shown here is derived from an EMBL/GenBank/DDBJ whole genome shotgun (WGS) entry which is preliminary data.</text>
</comment>
<gene>
    <name evidence="2" type="ORF">B0A55_10532</name>
</gene>
<sequence length="182" mass="20481">MARPYQPWNHQLETQYGTFERPASTSPRQISVASSTSSRSHSVSPGASPIQTRSDGCPFSPGLVIERSPSTSTLASPRSDDDLILVVVRVSSRCDSQATEELPARPPKRTFLHRLSTRFLAASDANDHKVIRMPRGDYKRHFARDAERRYAGTEPEREWSAEDLRREFGQYQETPLGNVSSY</sequence>
<feature type="region of interest" description="Disordered" evidence="1">
    <location>
        <begin position="1"/>
        <end position="60"/>
    </location>
</feature>
<dbReference type="OrthoDB" id="4158258at2759"/>
<evidence type="ECO:0000313" key="2">
    <source>
        <dbReference type="EMBL" id="TKA62694.1"/>
    </source>
</evidence>
<proteinExistence type="predicted"/>
<feature type="compositionally biased region" description="Polar residues" evidence="1">
    <location>
        <begin position="8"/>
        <end position="29"/>
    </location>
</feature>
<keyword evidence="3" id="KW-1185">Reference proteome</keyword>
<reference evidence="2 3" key="1">
    <citation type="submission" date="2017-03" db="EMBL/GenBank/DDBJ databases">
        <title>Genomes of endolithic fungi from Antarctica.</title>
        <authorList>
            <person name="Coleine C."/>
            <person name="Masonjones S."/>
            <person name="Stajich J.E."/>
        </authorList>
    </citation>
    <scope>NUCLEOTIDE SEQUENCE [LARGE SCALE GENOMIC DNA]</scope>
    <source>
        <strain evidence="2 3">CCFEE 5184</strain>
    </source>
</reference>
<dbReference type="EMBL" id="NAJQ01001039">
    <property type="protein sequence ID" value="TKA62694.1"/>
    <property type="molecule type" value="Genomic_DNA"/>
</dbReference>
<dbReference type="Proteomes" id="UP000309340">
    <property type="component" value="Unassembled WGS sequence"/>
</dbReference>
<accession>A0A4U0WI91</accession>
<evidence type="ECO:0000256" key="1">
    <source>
        <dbReference type="SAM" id="MobiDB-lite"/>
    </source>
</evidence>
<protein>
    <submittedName>
        <fullName evidence="2">Uncharacterized protein</fullName>
    </submittedName>
</protein>
<evidence type="ECO:0000313" key="3">
    <source>
        <dbReference type="Proteomes" id="UP000309340"/>
    </source>
</evidence>
<organism evidence="2 3">
    <name type="scientific">Friedmanniomyces simplex</name>
    <dbReference type="NCBI Taxonomy" id="329884"/>
    <lineage>
        <taxon>Eukaryota</taxon>
        <taxon>Fungi</taxon>
        <taxon>Dikarya</taxon>
        <taxon>Ascomycota</taxon>
        <taxon>Pezizomycotina</taxon>
        <taxon>Dothideomycetes</taxon>
        <taxon>Dothideomycetidae</taxon>
        <taxon>Mycosphaerellales</taxon>
        <taxon>Teratosphaeriaceae</taxon>
        <taxon>Friedmanniomyces</taxon>
    </lineage>
</organism>